<dbReference type="EMBL" id="MGJN01000002">
    <property type="protein sequence ID" value="OGN07708.1"/>
    <property type="molecule type" value="Genomic_DNA"/>
</dbReference>
<dbReference type="Pfam" id="PF00534">
    <property type="entry name" value="Glycos_transf_1"/>
    <property type="match status" value="1"/>
</dbReference>
<evidence type="ECO:0000313" key="2">
    <source>
        <dbReference type="EMBL" id="OGN07708.1"/>
    </source>
</evidence>
<proteinExistence type="predicted"/>
<comment type="caution">
    <text evidence="2">The sequence shown here is derived from an EMBL/GenBank/DDBJ whole genome shotgun (WGS) entry which is preliminary data.</text>
</comment>
<dbReference type="Proteomes" id="UP000176834">
    <property type="component" value="Unassembled WGS sequence"/>
</dbReference>
<dbReference type="InterPro" id="IPR050194">
    <property type="entry name" value="Glycosyltransferase_grp1"/>
</dbReference>
<protein>
    <recommendedName>
        <fullName evidence="1">Glycosyl transferase family 1 domain-containing protein</fullName>
    </recommendedName>
</protein>
<dbReference type="Gene3D" id="3.40.50.2000">
    <property type="entry name" value="Glycogen Phosphorylase B"/>
    <property type="match status" value="2"/>
</dbReference>
<organism evidence="2 3">
    <name type="scientific">Candidatus Yanofskybacteria bacterium RIFCSPHIGHO2_02_FULL_38_22b</name>
    <dbReference type="NCBI Taxonomy" id="1802673"/>
    <lineage>
        <taxon>Bacteria</taxon>
        <taxon>Candidatus Yanofskyibacteriota</taxon>
    </lineage>
</organism>
<name>A0A1F8F4W9_9BACT</name>
<evidence type="ECO:0000313" key="3">
    <source>
        <dbReference type="Proteomes" id="UP000176834"/>
    </source>
</evidence>
<dbReference type="AlphaFoldDB" id="A0A1F8F4W9"/>
<sequence length="357" mass="41229">MKIAFVHEYLNQFGGAERVLQVLCAMFPNAPIYTLFYDANATGKVFEGREIRTSFLQKIPFINQYHYFFPLLMPLAVEQFDFSEFDLVISISASFAKGVITKPRTKHICYCLTPPRFLWDDSQKFVEEFKYPSLIKKVLPPLISYLRLWDREASYRVDEFWSISNFIKGRIKKYYLRDSKLIYPPVNTDKFYVSKNISNYFFIVGRLVSYKRFDVVIEAFNKLGWSLKVAGVGPELKRLKKLAKNNIEFLGLISDDKLAKLYSECKAFIFPQEEDFGITPLEAMASGRPVIAFRGGGAIETIIEGQTGVLFNKQTEESLIECLRAFDETKFNSNDCLVQASKFDIDVFKNKIIQSNL</sequence>
<dbReference type="InterPro" id="IPR001296">
    <property type="entry name" value="Glyco_trans_1"/>
</dbReference>
<gene>
    <name evidence="2" type="ORF">A3B86_00835</name>
</gene>
<feature type="domain" description="Glycosyl transferase family 1" evidence="1">
    <location>
        <begin position="197"/>
        <end position="325"/>
    </location>
</feature>
<dbReference type="GO" id="GO:0016757">
    <property type="term" value="F:glycosyltransferase activity"/>
    <property type="evidence" value="ECO:0007669"/>
    <property type="project" value="InterPro"/>
</dbReference>
<accession>A0A1F8F4W9</accession>
<evidence type="ECO:0000259" key="1">
    <source>
        <dbReference type="Pfam" id="PF00534"/>
    </source>
</evidence>
<dbReference type="PANTHER" id="PTHR45947">
    <property type="entry name" value="SULFOQUINOVOSYL TRANSFERASE SQD2"/>
    <property type="match status" value="1"/>
</dbReference>
<dbReference type="PANTHER" id="PTHR45947:SF3">
    <property type="entry name" value="SULFOQUINOVOSYL TRANSFERASE SQD2"/>
    <property type="match status" value="1"/>
</dbReference>
<dbReference type="SUPFAM" id="SSF53756">
    <property type="entry name" value="UDP-Glycosyltransferase/glycogen phosphorylase"/>
    <property type="match status" value="1"/>
</dbReference>
<reference evidence="2 3" key="1">
    <citation type="journal article" date="2016" name="Nat. Commun.">
        <title>Thousands of microbial genomes shed light on interconnected biogeochemical processes in an aquifer system.</title>
        <authorList>
            <person name="Anantharaman K."/>
            <person name="Brown C.T."/>
            <person name="Hug L.A."/>
            <person name="Sharon I."/>
            <person name="Castelle C.J."/>
            <person name="Probst A.J."/>
            <person name="Thomas B.C."/>
            <person name="Singh A."/>
            <person name="Wilkins M.J."/>
            <person name="Karaoz U."/>
            <person name="Brodie E.L."/>
            <person name="Williams K.H."/>
            <person name="Hubbard S.S."/>
            <person name="Banfield J.F."/>
        </authorList>
    </citation>
    <scope>NUCLEOTIDE SEQUENCE [LARGE SCALE GENOMIC DNA]</scope>
</reference>